<evidence type="ECO:0000313" key="5">
    <source>
        <dbReference type="Proteomes" id="UP001198163"/>
    </source>
</evidence>
<dbReference type="InterPro" id="IPR050595">
    <property type="entry name" value="Bact_response_regulator"/>
</dbReference>
<dbReference type="PANTHER" id="PTHR44591">
    <property type="entry name" value="STRESS RESPONSE REGULATOR PROTEIN 1"/>
    <property type="match status" value="1"/>
</dbReference>
<evidence type="ECO:0000256" key="1">
    <source>
        <dbReference type="ARBA" id="ARBA00022553"/>
    </source>
</evidence>
<dbReference type="SUPFAM" id="SSF52172">
    <property type="entry name" value="CheY-like"/>
    <property type="match status" value="1"/>
</dbReference>
<dbReference type="CDD" id="cd00156">
    <property type="entry name" value="REC"/>
    <property type="match status" value="1"/>
</dbReference>
<dbReference type="PROSITE" id="PS50110">
    <property type="entry name" value="RESPONSE_REGULATORY"/>
    <property type="match status" value="1"/>
</dbReference>
<evidence type="ECO:0000256" key="2">
    <source>
        <dbReference type="PROSITE-ProRule" id="PRU00169"/>
    </source>
</evidence>
<dbReference type="SMART" id="SM00448">
    <property type="entry name" value="REC"/>
    <property type="match status" value="1"/>
</dbReference>
<evidence type="ECO:0000313" key="4">
    <source>
        <dbReference type="EMBL" id="MCD1655359.1"/>
    </source>
</evidence>
<organism evidence="4 5">
    <name type="scientific">Teretinema zuelzerae</name>
    <dbReference type="NCBI Taxonomy" id="156"/>
    <lineage>
        <taxon>Bacteria</taxon>
        <taxon>Pseudomonadati</taxon>
        <taxon>Spirochaetota</taxon>
        <taxon>Spirochaetia</taxon>
        <taxon>Spirochaetales</taxon>
        <taxon>Treponemataceae</taxon>
        <taxon>Teretinema</taxon>
    </lineage>
</organism>
<accession>A0AAE3EII6</accession>
<dbReference type="AlphaFoldDB" id="A0AAE3EII6"/>
<gene>
    <name evidence="4" type="ORF">K7J14_11705</name>
</gene>
<keyword evidence="5" id="KW-1185">Reference proteome</keyword>
<proteinExistence type="predicted"/>
<dbReference type="PANTHER" id="PTHR44591:SF3">
    <property type="entry name" value="RESPONSE REGULATORY DOMAIN-CONTAINING PROTEIN"/>
    <property type="match status" value="1"/>
</dbReference>
<dbReference type="Pfam" id="PF12728">
    <property type="entry name" value="HTH_17"/>
    <property type="match status" value="1"/>
</dbReference>
<keyword evidence="1 2" id="KW-0597">Phosphoprotein</keyword>
<dbReference type="Pfam" id="PF00072">
    <property type="entry name" value="Response_reg"/>
    <property type="match status" value="1"/>
</dbReference>
<dbReference type="InterPro" id="IPR011006">
    <property type="entry name" value="CheY-like_superfamily"/>
</dbReference>
<dbReference type="Gene3D" id="3.40.50.2300">
    <property type="match status" value="1"/>
</dbReference>
<dbReference type="InterPro" id="IPR001789">
    <property type="entry name" value="Sig_transdc_resp-reg_receiver"/>
</dbReference>
<name>A0AAE3EII6_9SPIR</name>
<dbReference type="EMBL" id="JAINWA010000003">
    <property type="protein sequence ID" value="MCD1655359.1"/>
    <property type="molecule type" value="Genomic_DNA"/>
</dbReference>
<comment type="caution">
    <text evidence="4">The sequence shown here is derived from an EMBL/GenBank/DDBJ whole genome shotgun (WGS) entry which is preliminary data.</text>
</comment>
<protein>
    <submittedName>
        <fullName evidence="4">Response regulator</fullName>
    </submittedName>
</protein>
<dbReference type="Proteomes" id="UP001198163">
    <property type="component" value="Unassembled WGS sequence"/>
</dbReference>
<dbReference type="GO" id="GO:0000160">
    <property type="term" value="P:phosphorelay signal transduction system"/>
    <property type="evidence" value="ECO:0007669"/>
    <property type="project" value="InterPro"/>
</dbReference>
<dbReference type="RefSeq" id="WP_230758882.1">
    <property type="nucleotide sequence ID" value="NZ_JAINWA010000003.1"/>
</dbReference>
<dbReference type="Gene3D" id="1.10.1660.10">
    <property type="match status" value="1"/>
</dbReference>
<dbReference type="InterPro" id="IPR041657">
    <property type="entry name" value="HTH_17"/>
</dbReference>
<reference evidence="4" key="1">
    <citation type="submission" date="2021-08" db="EMBL/GenBank/DDBJ databases">
        <title>Comparative analyses of Brucepasteria parasyntrophica and Teretinema zuelzerae.</title>
        <authorList>
            <person name="Song Y."/>
            <person name="Brune A."/>
        </authorList>
    </citation>
    <scope>NUCLEOTIDE SEQUENCE</scope>
    <source>
        <strain evidence="4">DSM 1903</strain>
    </source>
</reference>
<feature type="modified residue" description="4-aspartylphosphate" evidence="2">
    <location>
        <position position="122"/>
    </location>
</feature>
<evidence type="ECO:0000259" key="3">
    <source>
        <dbReference type="PROSITE" id="PS50110"/>
    </source>
</evidence>
<feature type="domain" description="Response regulatory" evidence="3">
    <location>
        <begin position="71"/>
        <end position="189"/>
    </location>
</feature>
<sequence>MFSALEVANLCGVVNQTAINWIKNGYLKTFNTPGGQYRVYRDDLVSFILERGMRMPEVLQDVIGPEANWKSLIVIDDDVALNNAIKNYLEKNLQGMSVLQSFDGFDAGAQLADRKPGFVILDLALPGVNGQEICRRIKTDATFGKPYVIVITALEDPGLEEELAQMGADRFFKKPVSLPDFVEAVNQALEL</sequence>